<dbReference type="RefSeq" id="WP_079642501.1">
    <property type="nucleotide sequence ID" value="NZ_FUZF01000004.1"/>
</dbReference>
<proteinExistence type="predicted"/>
<dbReference type="InterPro" id="IPR000073">
    <property type="entry name" value="AB_hydrolase_1"/>
</dbReference>
<reference evidence="3" key="1">
    <citation type="submission" date="2017-02" db="EMBL/GenBank/DDBJ databases">
        <authorList>
            <person name="Varghese N."/>
            <person name="Submissions S."/>
        </authorList>
    </citation>
    <scope>NUCLEOTIDE SEQUENCE [LARGE SCALE GENOMIC DNA]</scope>
    <source>
        <strain evidence="3">DSM 24091</strain>
    </source>
</reference>
<dbReference type="Proteomes" id="UP000190150">
    <property type="component" value="Unassembled WGS sequence"/>
</dbReference>
<keyword evidence="3" id="KW-1185">Reference proteome</keyword>
<dbReference type="PANTHER" id="PTHR43798">
    <property type="entry name" value="MONOACYLGLYCEROL LIPASE"/>
    <property type="match status" value="1"/>
</dbReference>
<feature type="domain" description="AB hydrolase-1" evidence="1">
    <location>
        <begin position="72"/>
        <end position="173"/>
    </location>
</feature>
<evidence type="ECO:0000313" key="3">
    <source>
        <dbReference type="Proteomes" id="UP000190150"/>
    </source>
</evidence>
<evidence type="ECO:0000313" key="2">
    <source>
        <dbReference type="EMBL" id="SKB61984.1"/>
    </source>
</evidence>
<dbReference type="InterPro" id="IPR050266">
    <property type="entry name" value="AB_hydrolase_sf"/>
</dbReference>
<protein>
    <submittedName>
        <fullName evidence="2">Pimeloyl-ACP methyl ester carboxylesterase</fullName>
    </submittedName>
</protein>
<dbReference type="SUPFAM" id="SSF53474">
    <property type="entry name" value="alpha/beta-Hydrolases"/>
    <property type="match status" value="1"/>
</dbReference>
<dbReference type="AlphaFoldDB" id="A0A1T5CRC8"/>
<dbReference type="OrthoDB" id="9773293at2"/>
<dbReference type="GO" id="GO:0016020">
    <property type="term" value="C:membrane"/>
    <property type="evidence" value="ECO:0007669"/>
    <property type="project" value="TreeGrafter"/>
</dbReference>
<dbReference type="STRING" id="1513896.SAMN05660841_01540"/>
<organism evidence="2 3">
    <name type="scientific">Sphingobacterium nematocida</name>
    <dbReference type="NCBI Taxonomy" id="1513896"/>
    <lineage>
        <taxon>Bacteria</taxon>
        <taxon>Pseudomonadati</taxon>
        <taxon>Bacteroidota</taxon>
        <taxon>Sphingobacteriia</taxon>
        <taxon>Sphingobacteriales</taxon>
        <taxon>Sphingobacteriaceae</taxon>
        <taxon>Sphingobacterium</taxon>
    </lineage>
</organism>
<dbReference type="InterPro" id="IPR029058">
    <property type="entry name" value="AB_hydrolase_fold"/>
</dbReference>
<name>A0A1T5CRC8_9SPHI</name>
<dbReference type="PANTHER" id="PTHR43798:SF33">
    <property type="entry name" value="HYDROLASE, PUTATIVE (AFU_ORTHOLOGUE AFUA_2G14860)-RELATED"/>
    <property type="match status" value="1"/>
</dbReference>
<dbReference type="EMBL" id="FUZF01000004">
    <property type="protein sequence ID" value="SKB61984.1"/>
    <property type="molecule type" value="Genomic_DNA"/>
</dbReference>
<sequence>MYLLRSKLFLLSFFCFLASYSQERNDILLQDKFRSDLAIYEQFETEHRRYVDTKNIKLSYLEWGDTSTTQQVFVWLHGSLSNAYEFMPFAQDLVDNKYRVIAIDQYNAGKTGVPIFDASFDDLCSDIKFLLDHLHIKQAVIGGFSRGGFLATNFYKLYPGYVDALILEDGGSVDFDHSYLNLDSVHLRQKLQLVNVPMDIKEKYFGYHYNKFEAYKSLYDPDETGSQFQILSYIKPKDSLWITYVGQPEYYHMQDSLHMSEVLFGSPKVSKYAASIVNVRPAKIFKNLSVPVLIMDARSVNDPIPICEANSALAVQHPDLIVHQIFDDIAHNIHYAAPRNFLKAIIDFLRLYQR</sequence>
<dbReference type="Pfam" id="PF00561">
    <property type="entry name" value="Abhydrolase_1"/>
    <property type="match status" value="1"/>
</dbReference>
<accession>A0A1T5CRC8</accession>
<dbReference type="Gene3D" id="3.40.50.1820">
    <property type="entry name" value="alpha/beta hydrolase"/>
    <property type="match status" value="1"/>
</dbReference>
<evidence type="ECO:0000259" key="1">
    <source>
        <dbReference type="Pfam" id="PF00561"/>
    </source>
</evidence>
<gene>
    <name evidence="2" type="ORF">SAMN05660841_01540</name>
</gene>